<evidence type="ECO:0000256" key="1">
    <source>
        <dbReference type="SAM" id="MobiDB-lite"/>
    </source>
</evidence>
<name>A0ABY8CLD9_ENCHE</name>
<accession>A0ABY8CLD9</accession>
<dbReference type="Proteomes" id="UP001217963">
    <property type="component" value="Chromosome X"/>
</dbReference>
<protein>
    <submittedName>
        <fullName evidence="2">Uncharacterized protein</fullName>
    </submittedName>
</protein>
<evidence type="ECO:0000313" key="3">
    <source>
        <dbReference type="Proteomes" id="UP001217963"/>
    </source>
</evidence>
<feature type="region of interest" description="Disordered" evidence="1">
    <location>
        <begin position="403"/>
        <end position="425"/>
    </location>
</feature>
<keyword evidence="3" id="KW-1185">Reference proteome</keyword>
<organism evidence="2 3">
    <name type="scientific">Encephalitozoon hellem</name>
    <name type="common">Microsporidian parasite</name>
    <dbReference type="NCBI Taxonomy" id="27973"/>
    <lineage>
        <taxon>Eukaryota</taxon>
        <taxon>Fungi</taxon>
        <taxon>Fungi incertae sedis</taxon>
        <taxon>Microsporidia</taxon>
        <taxon>Unikaryonidae</taxon>
        <taxon>Encephalitozoon</taxon>
    </lineage>
</organism>
<sequence>MSAKSCAKYQIYCIISLWLLDGELASPFISLLRRTPMIIFPGGKPRKRFNSTFTLKMLGPPRYDGEFDFSRKKIDIPLIFPFRKSAVRSRNPRQVVFIEKIDDGTVIYSKDGHKFNVVGTYKYRFEIKDLCVRLVTGHQKAFILTDSHMYVYKQKKVSMFNIHAIDLCTSPFGEIFILTGKEILILDETGVRKALPYTGSPVFICFYLYREVIVATKYHVFHLDLISLKLSTIYSTPLKIRSAVLKDRLYIQEGCKKHVRVTSLNIEDRTAESIYIENPMNISVGETTLVLYKTEGEFIFCDRFDLINAKGVAYEVENLLGFFFSGDKSCFFFEERFVLWDNGNVEVVDIDLRKKEDYLMEFPENLEMLEKVHKERKVSKGILMPGKVISTLNEIIEELTQKEKKASKPAPRKKVKYTEKNRGGF</sequence>
<feature type="compositionally biased region" description="Basic and acidic residues" evidence="1">
    <location>
        <begin position="416"/>
        <end position="425"/>
    </location>
</feature>
<proteinExistence type="predicted"/>
<evidence type="ECO:0000313" key="2">
    <source>
        <dbReference type="EMBL" id="WEL39738.1"/>
    </source>
</evidence>
<gene>
    <name evidence="2" type="ORF">PFJ87_10g01870</name>
</gene>
<dbReference type="EMBL" id="CP119071">
    <property type="protein sequence ID" value="WEL39738.1"/>
    <property type="molecule type" value="Genomic_DNA"/>
</dbReference>
<reference evidence="2 3" key="1">
    <citation type="submission" date="2023-02" db="EMBL/GenBank/DDBJ databases">
        <title>Encephalitozoon hellem ATCC 50451 complete genome.</title>
        <authorList>
            <person name="Mascarenhas dos Santos A.C."/>
            <person name="Julian A.T."/>
            <person name="Pombert J.-F."/>
        </authorList>
    </citation>
    <scope>NUCLEOTIDE SEQUENCE [LARGE SCALE GENOMIC DNA]</scope>
    <source>
        <strain evidence="2 3">ATCC 50451</strain>
    </source>
</reference>